<organism evidence="1 2">
    <name type="scientific">Lepagella muris</name>
    <dbReference type="NCBI Taxonomy" id="3032870"/>
    <lineage>
        <taxon>Bacteria</taxon>
        <taxon>Pseudomonadati</taxon>
        <taxon>Bacteroidota</taxon>
        <taxon>Bacteroidia</taxon>
        <taxon>Bacteroidales</taxon>
        <taxon>Muribaculaceae</taxon>
        <taxon>Lepagella</taxon>
    </lineage>
</organism>
<keyword evidence="2" id="KW-1185">Reference proteome</keyword>
<dbReference type="Proteomes" id="UP000306319">
    <property type="component" value="Unassembled WGS sequence"/>
</dbReference>
<gene>
    <name evidence="1" type="ORF">E5331_18780</name>
</gene>
<accession>A0AC61RAI3</accession>
<reference evidence="1" key="1">
    <citation type="submission" date="2019-04" db="EMBL/GenBank/DDBJ databases">
        <title>Microbes associate with the intestines of laboratory mice.</title>
        <authorList>
            <person name="Navarre W."/>
            <person name="Wong E."/>
            <person name="Huang K."/>
            <person name="Tropini C."/>
            <person name="Ng K."/>
            <person name="Yu B."/>
        </authorList>
    </citation>
    <scope>NUCLEOTIDE SEQUENCE</scope>
    <source>
        <strain evidence="1">NM04_E33</strain>
    </source>
</reference>
<dbReference type="EMBL" id="SRYB01000044">
    <property type="protein sequence ID" value="TGY76159.1"/>
    <property type="molecule type" value="Genomic_DNA"/>
</dbReference>
<sequence length="61" mass="6739">MMTTSNVTLKCNKCGCKWSTTKMEGGFIHRVSYDQGSCPDCGSHDVDESYGLIDAILSIFR</sequence>
<comment type="caution">
    <text evidence="1">The sequence shown here is derived from an EMBL/GenBank/DDBJ whole genome shotgun (WGS) entry which is preliminary data.</text>
</comment>
<proteinExistence type="predicted"/>
<protein>
    <submittedName>
        <fullName evidence="1">Uncharacterized protein</fullName>
    </submittedName>
</protein>
<name>A0AC61RAI3_9BACT</name>
<evidence type="ECO:0000313" key="1">
    <source>
        <dbReference type="EMBL" id="TGY76159.1"/>
    </source>
</evidence>
<evidence type="ECO:0000313" key="2">
    <source>
        <dbReference type="Proteomes" id="UP000306319"/>
    </source>
</evidence>